<dbReference type="InterPro" id="IPR050297">
    <property type="entry name" value="LipidA_mod_glycosyltrf_83"/>
</dbReference>
<evidence type="ECO:0000256" key="4">
    <source>
        <dbReference type="ARBA" id="ARBA00022679"/>
    </source>
</evidence>
<dbReference type="AlphaFoldDB" id="A0A7V8VEE1"/>
<evidence type="ECO:0000256" key="7">
    <source>
        <dbReference type="ARBA" id="ARBA00023136"/>
    </source>
</evidence>
<protein>
    <submittedName>
        <fullName evidence="10">Glycosyltransferase family 39 protein</fullName>
    </submittedName>
</protein>
<evidence type="ECO:0000259" key="9">
    <source>
        <dbReference type="Pfam" id="PF13231"/>
    </source>
</evidence>
<evidence type="ECO:0000313" key="10">
    <source>
        <dbReference type="EMBL" id="MBA2226330.1"/>
    </source>
</evidence>
<dbReference type="GO" id="GO:0010041">
    <property type="term" value="P:response to iron(III) ion"/>
    <property type="evidence" value="ECO:0007669"/>
    <property type="project" value="TreeGrafter"/>
</dbReference>
<feature type="transmembrane region" description="Helical" evidence="8">
    <location>
        <begin position="380"/>
        <end position="399"/>
    </location>
</feature>
<dbReference type="PANTHER" id="PTHR33908:SF3">
    <property type="entry name" value="UNDECAPRENYL PHOSPHATE-ALPHA-4-AMINO-4-DEOXY-L-ARABINOSE ARABINOSYL TRANSFERASE"/>
    <property type="match status" value="1"/>
</dbReference>
<dbReference type="EMBL" id="JACEFB010000005">
    <property type="protein sequence ID" value="MBA2226330.1"/>
    <property type="molecule type" value="Genomic_DNA"/>
</dbReference>
<proteinExistence type="predicted"/>
<keyword evidence="3" id="KW-0328">Glycosyltransferase</keyword>
<dbReference type="GO" id="GO:0016763">
    <property type="term" value="F:pentosyltransferase activity"/>
    <property type="evidence" value="ECO:0007669"/>
    <property type="project" value="TreeGrafter"/>
</dbReference>
<feature type="transmembrane region" description="Helical" evidence="8">
    <location>
        <begin position="430"/>
        <end position="449"/>
    </location>
</feature>
<comment type="caution">
    <text evidence="10">The sequence shown here is derived from an EMBL/GenBank/DDBJ whole genome shotgun (WGS) entry which is preliminary data.</text>
</comment>
<name>A0A7V8VEE1_9BACT</name>
<feature type="transmembrane region" description="Helical" evidence="8">
    <location>
        <begin position="145"/>
        <end position="162"/>
    </location>
</feature>
<feature type="transmembrane region" description="Helical" evidence="8">
    <location>
        <begin position="405"/>
        <end position="423"/>
    </location>
</feature>
<evidence type="ECO:0000313" key="11">
    <source>
        <dbReference type="Proteomes" id="UP000542342"/>
    </source>
</evidence>
<evidence type="ECO:0000256" key="8">
    <source>
        <dbReference type="SAM" id="Phobius"/>
    </source>
</evidence>
<dbReference type="GO" id="GO:0009103">
    <property type="term" value="P:lipopolysaccharide biosynthetic process"/>
    <property type="evidence" value="ECO:0007669"/>
    <property type="project" value="UniProtKB-ARBA"/>
</dbReference>
<keyword evidence="7 8" id="KW-0472">Membrane</keyword>
<evidence type="ECO:0000256" key="5">
    <source>
        <dbReference type="ARBA" id="ARBA00022692"/>
    </source>
</evidence>
<dbReference type="Pfam" id="PF13231">
    <property type="entry name" value="PMT_2"/>
    <property type="match status" value="1"/>
</dbReference>
<keyword evidence="11" id="KW-1185">Reference proteome</keyword>
<feature type="transmembrane region" description="Helical" evidence="8">
    <location>
        <begin position="285"/>
        <end position="311"/>
    </location>
</feature>
<feature type="transmembrane region" description="Helical" evidence="8">
    <location>
        <begin position="345"/>
        <end position="368"/>
    </location>
</feature>
<dbReference type="Proteomes" id="UP000542342">
    <property type="component" value="Unassembled WGS sequence"/>
</dbReference>
<accession>A0A7V8VEE1</accession>
<feature type="transmembrane region" description="Helical" evidence="8">
    <location>
        <begin position="206"/>
        <end position="226"/>
    </location>
</feature>
<organism evidence="10 11">
    <name type="scientific">Thermogemmata fonticola</name>
    <dbReference type="NCBI Taxonomy" id="2755323"/>
    <lineage>
        <taxon>Bacteria</taxon>
        <taxon>Pseudomonadati</taxon>
        <taxon>Planctomycetota</taxon>
        <taxon>Planctomycetia</taxon>
        <taxon>Gemmatales</taxon>
        <taxon>Gemmataceae</taxon>
        <taxon>Thermogemmata</taxon>
    </lineage>
</organism>
<keyword evidence="6 8" id="KW-1133">Transmembrane helix</keyword>
<feature type="transmembrane region" description="Helical" evidence="8">
    <location>
        <begin position="12"/>
        <end position="34"/>
    </location>
</feature>
<keyword evidence="5 8" id="KW-0812">Transmembrane</keyword>
<feature type="domain" description="Glycosyltransferase RgtA/B/C/D-like" evidence="9">
    <location>
        <begin position="71"/>
        <end position="161"/>
    </location>
</feature>
<evidence type="ECO:0000256" key="2">
    <source>
        <dbReference type="ARBA" id="ARBA00022475"/>
    </source>
</evidence>
<evidence type="ECO:0000256" key="6">
    <source>
        <dbReference type="ARBA" id="ARBA00022989"/>
    </source>
</evidence>
<comment type="subcellular location">
    <subcellularLocation>
        <location evidence="1">Cell membrane</location>
        <topology evidence="1">Multi-pass membrane protein</topology>
    </subcellularLocation>
</comment>
<gene>
    <name evidence="10" type="ORF">H0921_09180</name>
</gene>
<dbReference type="InterPro" id="IPR038731">
    <property type="entry name" value="RgtA/B/C-like"/>
</dbReference>
<keyword evidence="4 10" id="KW-0808">Transferase</keyword>
<reference evidence="10 11" key="1">
    <citation type="submission" date="2020-07" db="EMBL/GenBank/DDBJ databases">
        <title>Thermogemmata thermophila gen. nov., sp. nov., a novel moderate thermophilic planctomycete from a Kamchatka hot spring.</title>
        <authorList>
            <person name="Elcheninov A.G."/>
            <person name="Podosokorskaya O.A."/>
            <person name="Kovaleva O.L."/>
            <person name="Novikov A."/>
            <person name="Bonch-Osmolovskaya E.A."/>
            <person name="Toshchakov S.V."/>
            <person name="Kublanov I.V."/>
        </authorList>
    </citation>
    <scope>NUCLEOTIDE SEQUENCE [LARGE SCALE GENOMIC DNA]</scope>
    <source>
        <strain evidence="10 11">2918</strain>
    </source>
</reference>
<feature type="transmembrane region" description="Helical" evidence="8">
    <location>
        <begin position="238"/>
        <end position="258"/>
    </location>
</feature>
<sequence length="590" mass="65959">MQEISPKQNWQWSWATAVLLLSVAGGLYLVPVVWGRTLTGHESVQPQTSREMLSSGHWLIPTIGGDVWLERPPPPMWWIGIVYTVTGVKASDSIARLAAVLAALPIILLTVGIAKRLFGKGVAVMAGLILATMHEFYSYAINPEADIFLCLIVTAVLALFVSMEFPHVRTTGAVAGSGKPSFFGTRPWPMAGFFLLLGATNWAKGLLFGTVMAAAPIVLYLLGRALQERSFHPLRPYLWCWGWLIAGAAALAWPVAVIGQYPEILQLWQEHYLGRLHRGYLREPWWYYAVQVPYVLLPWTLPALVGLLCSARAAWQHAGRERFICCWALSAPLLLSLADGKHHHYLLHCLGGWAILAAVGLAPLWGWLQDKLRLIPYSAALGAVAMALLAGTGGILWYSRIPGRWGTIVGAVVFISLATWVILTACQQRHLLRAFVGILAPILAAYWLWVPYQASYLDDYKEDLVFLRGAESLIPNDVPVLVQYDWTAPLETFWVLYHMRRPGVLIRDPWQAAEKTANGGQNSSTAYVLARRLDLPLYRRAGTVETVLESTRTRGEKNPDQRRVLYRIHFTQPLPPAPEDYLRVVRRTLW</sequence>
<feature type="transmembrane region" description="Helical" evidence="8">
    <location>
        <begin position="323"/>
        <end position="339"/>
    </location>
</feature>
<keyword evidence="2" id="KW-1003">Cell membrane</keyword>
<dbReference type="RefSeq" id="WP_194537767.1">
    <property type="nucleotide sequence ID" value="NZ_JACEFB010000005.1"/>
</dbReference>
<dbReference type="GO" id="GO:0005886">
    <property type="term" value="C:plasma membrane"/>
    <property type="evidence" value="ECO:0007669"/>
    <property type="project" value="UniProtKB-SubCell"/>
</dbReference>
<evidence type="ECO:0000256" key="3">
    <source>
        <dbReference type="ARBA" id="ARBA00022676"/>
    </source>
</evidence>
<dbReference type="PANTHER" id="PTHR33908">
    <property type="entry name" value="MANNOSYLTRANSFERASE YKCB-RELATED"/>
    <property type="match status" value="1"/>
</dbReference>
<evidence type="ECO:0000256" key="1">
    <source>
        <dbReference type="ARBA" id="ARBA00004651"/>
    </source>
</evidence>
<feature type="transmembrane region" description="Helical" evidence="8">
    <location>
        <begin position="94"/>
        <end position="114"/>
    </location>
</feature>